<sequence length="239" mass="26844">MAQPLDLSKPDRPVHVGVLLMEAETEIIDVAPVDFLYGFSKKFVENFPTEMVSTDLKAQAIDFQFHWVSKAGPDGTNKLTGGLTILPTDSFESCPPLDIVIIGAHTNGYIPDESELNFVRKTWNDCSAFITVCGGIQVPLLAGLLKDKTATGPRFILDMFRQQSPSTNWVEKRWVRDGKLWTSGALLNGMDLMHNFMEHYWGGSDDRLVGFMSKLGGWPSRDIDYKDVPWKLFIEVKQT</sequence>
<proteinExistence type="predicted"/>
<feature type="domain" description="DJ-1/PfpI" evidence="1">
    <location>
        <begin position="60"/>
        <end position="198"/>
    </location>
</feature>
<dbReference type="Pfam" id="PF01965">
    <property type="entry name" value="DJ-1_PfpI"/>
    <property type="match status" value="1"/>
</dbReference>
<dbReference type="InterPro" id="IPR029062">
    <property type="entry name" value="Class_I_gatase-like"/>
</dbReference>
<name>A0A8H4LIU5_9HYPO</name>
<comment type="caution">
    <text evidence="2">The sequence shown here is derived from an EMBL/GenBank/DDBJ whole genome shotgun (WGS) entry which is preliminary data.</text>
</comment>
<evidence type="ECO:0000259" key="1">
    <source>
        <dbReference type="Pfam" id="PF01965"/>
    </source>
</evidence>
<evidence type="ECO:0000313" key="2">
    <source>
        <dbReference type="EMBL" id="KAF4468694.1"/>
    </source>
</evidence>
<reference evidence="2 3" key="1">
    <citation type="submission" date="2020-01" db="EMBL/GenBank/DDBJ databases">
        <title>Identification and distribution of gene clusters putatively required for synthesis of sphingolipid metabolism inhibitors in phylogenetically diverse species of the filamentous fungus Fusarium.</title>
        <authorList>
            <person name="Kim H.-S."/>
            <person name="Busman M."/>
            <person name="Brown D.W."/>
            <person name="Divon H."/>
            <person name="Uhlig S."/>
            <person name="Proctor R.H."/>
        </authorList>
    </citation>
    <scope>NUCLEOTIDE SEQUENCE [LARGE SCALE GENOMIC DNA]</scope>
    <source>
        <strain evidence="2 3">NRRL 20459</strain>
    </source>
</reference>
<dbReference type="InterPro" id="IPR002818">
    <property type="entry name" value="DJ-1/PfpI"/>
</dbReference>
<dbReference type="OrthoDB" id="543156at2759"/>
<organism evidence="2 3">
    <name type="scientific">Fusarium albosuccineum</name>
    <dbReference type="NCBI Taxonomy" id="1237068"/>
    <lineage>
        <taxon>Eukaryota</taxon>
        <taxon>Fungi</taxon>
        <taxon>Dikarya</taxon>
        <taxon>Ascomycota</taxon>
        <taxon>Pezizomycotina</taxon>
        <taxon>Sordariomycetes</taxon>
        <taxon>Hypocreomycetidae</taxon>
        <taxon>Hypocreales</taxon>
        <taxon>Nectriaceae</taxon>
        <taxon>Fusarium</taxon>
        <taxon>Fusarium decemcellulare species complex</taxon>
    </lineage>
</organism>
<dbReference type="Proteomes" id="UP000554235">
    <property type="component" value="Unassembled WGS sequence"/>
</dbReference>
<keyword evidence="3" id="KW-1185">Reference proteome</keyword>
<gene>
    <name evidence="2" type="ORF">FALBO_4406</name>
</gene>
<dbReference type="SUPFAM" id="SSF52317">
    <property type="entry name" value="Class I glutamine amidotransferase-like"/>
    <property type="match status" value="1"/>
</dbReference>
<dbReference type="PANTHER" id="PTHR43130:SF7">
    <property type="entry name" value="DJ-1_PFPI DOMAIN-CONTAINING PROTEIN"/>
    <property type="match status" value="1"/>
</dbReference>
<evidence type="ECO:0000313" key="3">
    <source>
        <dbReference type="Proteomes" id="UP000554235"/>
    </source>
</evidence>
<dbReference type="EMBL" id="JAADYS010000578">
    <property type="protein sequence ID" value="KAF4468694.1"/>
    <property type="molecule type" value="Genomic_DNA"/>
</dbReference>
<protein>
    <recommendedName>
        <fullName evidence="1">DJ-1/PfpI domain-containing protein</fullName>
    </recommendedName>
</protein>
<dbReference type="PANTHER" id="PTHR43130">
    <property type="entry name" value="ARAC-FAMILY TRANSCRIPTIONAL REGULATOR"/>
    <property type="match status" value="1"/>
</dbReference>
<dbReference type="Gene3D" id="3.40.50.880">
    <property type="match status" value="1"/>
</dbReference>
<dbReference type="AlphaFoldDB" id="A0A8H4LIU5"/>
<dbReference type="InterPro" id="IPR052158">
    <property type="entry name" value="INH-QAR"/>
</dbReference>
<accession>A0A8H4LIU5</accession>